<dbReference type="PANTHER" id="PTHR43775:SF37">
    <property type="entry name" value="SI:DKEY-61P9.11"/>
    <property type="match status" value="1"/>
</dbReference>
<dbReference type="OrthoDB" id="329835at2759"/>
<feature type="domain" description="Ketosynthase family 3 (KS3)" evidence="3">
    <location>
        <begin position="1"/>
        <end position="112"/>
    </location>
</feature>
<gene>
    <name evidence="4" type="ORF">ONB1V03_LOCUS7193</name>
</gene>
<dbReference type="SUPFAM" id="SSF53901">
    <property type="entry name" value="Thiolase-like"/>
    <property type="match status" value="1"/>
</dbReference>
<dbReference type="Proteomes" id="UP000728032">
    <property type="component" value="Unassembled WGS sequence"/>
</dbReference>
<dbReference type="InterPro" id="IPR050091">
    <property type="entry name" value="PKS_NRPS_Biosynth_Enz"/>
</dbReference>
<dbReference type="PANTHER" id="PTHR43775">
    <property type="entry name" value="FATTY ACID SYNTHASE"/>
    <property type="match status" value="1"/>
</dbReference>
<evidence type="ECO:0000256" key="2">
    <source>
        <dbReference type="ARBA" id="ARBA00022553"/>
    </source>
</evidence>
<dbReference type="GO" id="GO:0006633">
    <property type="term" value="P:fatty acid biosynthetic process"/>
    <property type="evidence" value="ECO:0007669"/>
    <property type="project" value="TreeGrafter"/>
</dbReference>
<name>A0A7R9QLI4_9ACAR</name>
<keyword evidence="5" id="KW-1185">Reference proteome</keyword>
<organism evidence="4">
    <name type="scientific">Oppiella nova</name>
    <dbReference type="NCBI Taxonomy" id="334625"/>
    <lineage>
        <taxon>Eukaryota</taxon>
        <taxon>Metazoa</taxon>
        <taxon>Ecdysozoa</taxon>
        <taxon>Arthropoda</taxon>
        <taxon>Chelicerata</taxon>
        <taxon>Arachnida</taxon>
        <taxon>Acari</taxon>
        <taxon>Acariformes</taxon>
        <taxon>Sarcoptiformes</taxon>
        <taxon>Oribatida</taxon>
        <taxon>Brachypylina</taxon>
        <taxon>Oppioidea</taxon>
        <taxon>Oppiidae</taxon>
        <taxon>Oppiella</taxon>
    </lineage>
</organism>
<dbReference type="InterPro" id="IPR032821">
    <property type="entry name" value="PKS_assoc"/>
</dbReference>
<dbReference type="GO" id="GO:0004312">
    <property type="term" value="F:fatty acid synthase activity"/>
    <property type="evidence" value="ECO:0007669"/>
    <property type="project" value="TreeGrafter"/>
</dbReference>
<dbReference type="InterPro" id="IPR020841">
    <property type="entry name" value="PKS_Beta-ketoAc_synthase_dom"/>
</dbReference>
<evidence type="ECO:0000313" key="4">
    <source>
        <dbReference type="EMBL" id="CAD7649256.1"/>
    </source>
</evidence>
<evidence type="ECO:0000313" key="5">
    <source>
        <dbReference type="Proteomes" id="UP000728032"/>
    </source>
</evidence>
<evidence type="ECO:0000259" key="3">
    <source>
        <dbReference type="PROSITE" id="PS52004"/>
    </source>
</evidence>
<dbReference type="InterPro" id="IPR016039">
    <property type="entry name" value="Thiolase-like"/>
</dbReference>
<dbReference type="Gene3D" id="3.40.47.10">
    <property type="match status" value="1"/>
</dbReference>
<protein>
    <recommendedName>
        <fullName evidence="3">Ketosynthase family 3 (KS3) domain-containing protein</fullName>
    </recommendedName>
</protein>
<dbReference type="Gene3D" id="3.30.70.3290">
    <property type="match status" value="1"/>
</dbReference>
<dbReference type="PROSITE" id="PS52004">
    <property type="entry name" value="KS3_2"/>
    <property type="match status" value="1"/>
</dbReference>
<dbReference type="EMBL" id="CAJPVJ010003543">
    <property type="protein sequence ID" value="CAG2167696.1"/>
    <property type="molecule type" value="Genomic_DNA"/>
</dbReference>
<dbReference type="Pfam" id="PF16197">
    <property type="entry name" value="KAsynt_C_assoc"/>
    <property type="match status" value="1"/>
</dbReference>
<proteinExistence type="predicted"/>
<dbReference type="AlphaFoldDB" id="A0A7R9QLI4"/>
<reference evidence="4" key="1">
    <citation type="submission" date="2020-11" db="EMBL/GenBank/DDBJ databases">
        <authorList>
            <person name="Tran Van P."/>
        </authorList>
    </citation>
    <scope>NUCLEOTIDE SEQUENCE</scope>
</reference>
<keyword evidence="2" id="KW-0597">Phosphoprotein</keyword>
<accession>A0A7R9QLI4</accession>
<feature type="non-terminal residue" evidence="4">
    <location>
        <position position="1"/>
    </location>
</feature>
<dbReference type="EMBL" id="OC918368">
    <property type="protein sequence ID" value="CAD7649256.1"/>
    <property type="molecule type" value="Genomic_DNA"/>
</dbReference>
<evidence type="ECO:0000256" key="1">
    <source>
        <dbReference type="ARBA" id="ARBA00022450"/>
    </source>
</evidence>
<sequence>MAPVGDPEEVKSIYNAYVKAPGRKTPLPLGALKSNMGHAEAGSGVASIIKVLISYENECIPPNINMTQLKDELEAYCPPILPILKPYPYEPGLAGVNNWGVGGANAHIILEPNYKLLSSDGLRIAQTIPRIVNICGRTQQS</sequence>
<dbReference type="Pfam" id="PF02801">
    <property type="entry name" value="Ketoacyl-synt_C"/>
    <property type="match status" value="1"/>
</dbReference>
<dbReference type="InterPro" id="IPR014031">
    <property type="entry name" value="Ketoacyl_synth_C"/>
</dbReference>
<keyword evidence="1" id="KW-0596">Phosphopantetheine</keyword>